<accession>A0A9N9CHW3</accession>
<evidence type="ECO:0000313" key="3">
    <source>
        <dbReference type="Proteomes" id="UP000789508"/>
    </source>
</evidence>
<comment type="caution">
    <text evidence="2">The sequence shown here is derived from an EMBL/GenBank/DDBJ whole genome shotgun (WGS) entry which is preliminary data.</text>
</comment>
<dbReference type="AlphaFoldDB" id="A0A9N9CHW3"/>
<feature type="region of interest" description="Disordered" evidence="1">
    <location>
        <begin position="87"/>
        <end position="145"/>
    </location>
</feature>
<sequence length="158" mass="18063">MKSAQSLQDNIIKVAKSDMNGQSLIWGAHDISSERSLMMEAEEKQINIKAFFLIQLLLLAKFNDHHTNIIRTNGIPSVSTNNQSILRNGTRKLPDDDETVEHESTTIGLDYQVSDNDNEDKFGEGTSSETYYQTNQNSEEKEDLVTGQRWEKLIQEWK</sequence>
<gene>
    <name evidence="2" type="ORF">ALEPTO_LOCUS8074</name>
</gene>
<reference evidence="2" key="1">
    <citation type="submission" date="2021-06" db="EMBL/GenBank/DDBJ databases">
        <authorList>
            <person name="Kallberg Y."/>
            <person name="Tangrot J."/>
            <person name="Rosling A."/>
        </authorList>
    </citation>
    <scope>NUCLEOTIDE SEQUENCE</scope>
    <source>
        <strain evidence="2">FL130A</strain>
    </source>
</reference>
<evidence type="ECO:0000256" key="1">
    <source>
        <dbReference type="SAM" id="MobiDB-lite"/>
    </source>
</evidence>
<keyword evidence="3" id="KW-1185">Reference proteome</keyword>
<dbReference type="Proteomes" id="UP000789508">
    <property type="component" value="Unassembled WGS sequence"/>
</dbReference>
<name>A0A9N9CHW3_9GLOM</name>
<evidence type="ECO:0000313" key="2">
    <source>
        <dbReference type="EMBL" id="CAG8599485.1"/>
    </source>
</evidence>
<dbReference type="EMBL" id="CAJVPS010004117">
    <property type="protein sequence ID" value="CAG8599485.1"/>
    <property type="molecule type" value="Genomic_DNA"/>
</dbReference>
<proteinExistence type="predicted"/>
<organism evidence="2 3">
    <name type="scientific">Ambispora leptoticha</name>
    <dbReference type="NCBI Taxonomy" id="144679"/>
    <lineage>
        <taxon>Eukaryota</taxon>
        <taxon>Fungi</taxon>
        <taxon>Fungi incertae sedis</taxon>
        <taxon>Mucoromycota</taxon>
        <taxon>Glomeromycotina</taxon>
        <taxon>Glomeromycetes</taxon>
        <taxon>Archaeosporales</taxon>
        <taxon>Ambisporaceae</taxon>
        <taxon>Ambispora</taxon>
    </lineage>
</organism>
<protein>
    <submittedName>
        <fullName evidence="2">5982_t:CDS:1</fullName>
    </submittedName>
</protein>
<feature type="compositionally biased region" description="Polar residues" evidence="1">
    <location>
        <begin position="125"/>
        <end position="137"/>
    </location>
</feature>